<gene>
    <name evidence="1" type="ORF">PS925_06178</name>
</gene>
<organism evidence="1 2">
    <name type="scientific">Pseudomonas fluorescens</name>
    <dbReference type="NCBI Taxonomy" id="294"/>
    <lineage>
        <taxon>Bacteria</taxon>
        <taxon>Pseudomonadati</taxon>
        <taxon>Pseudomonadota</taxon>
        <taxon>Gammaproteobacteria</taxon>
        <taxon>Pseudomonadales</taxon>
        <taxon>Pseudomonadaceae</taxon>
        <taxon>Pseudomonas</taxon>
    </lineage>
</organism>
<reference evidence="1 2" key="1">
    <citation type="submission" date="2019-09" db="EMBL/GenBank/DDBJ databases">
        <authorList>
            <person name="Chandra G."/>
            <person name="Truman W A."/>
        </authorList>
    </citation>
    <scope>NUCLEOTIDE SEQUENCE [LARGE SCALE GENOMIC DNA]</scope>
    <source>
        <strain evidence="1">PS925</strain>
    </source>
</reference>
<proteinExistence type="predicted"/>
<dbReference type="EMBL" id="CABVJG010000047">
    <property type="protein sequence ID" value="VVQ26311.1"/>
    <property type="molecule type" value="Genomic_DNA"/>
</dbReference>
<evidence type="ECO:0000313" key="2">
    <source>
        <dbReference type="Proteomes" id="UP000412311"/>
    </source>
</evidence>
<sequence length="99" mass="10265">MRAGLDYQRAFSGGAAVAADTEQVVGADHRVARPVGGVAFVSFDQAGAVVVDLFKTVATDLAVAVIEDQLFEITLGAQVDFLLAGAVFDHQFVVAAGVR</sequence>
<dbReference type="AlphaFoldDB" id="A0A5E7VTY7"/>
<accession>A0A5E7VTY7</accession>
<dbReference type="Proteomes" id="UP000412311">
    <property type="component" value="Unassembled WGS sequence"/>
</dbReference>
<protein>
    <submittedName>
        <fullName evidence="1">Uncharacterized protein</fullName>
    </submittedName>
</protein>
<evidence type="ECO:0000313" key="1">
    <source>
        <dbReference type="EMBL" id="VVQ26311.1"/>
    </source>
</evidence>
<name>A0A5E7VTY7_PSEFL</name>